<accession>A0A930US53</accession>
<evidence type="ECO:0000313" key="2">
    <source>
        <dbReference type="EMBL" id="MBF4102972.1"/>
    </source>
</evidence>
<comment type="caution">
    <text evidence="2">The sequence shown here is derived from an EMBL/GenBank/DDBJ whole genome shotgun (WGS) entry which is preliminary data.</text>
</comment>
<dbReference type="AlphaFoldDB" id="A0A930US53"/>
<evidence type="ECO:0008006" key="3">
    <source>
        <dbReference type="Google" id="ProtNLM"/>
    </source>
</evidence>
<proteinExistence type="predicted"/>
<protein>
    <recommendedName>
        <fullName evidence="3">HYR domain-containing protein</fullName>
    </recommendedName>
</protein>
<organism evidence="2">
    <name type="scientific">Gallibacterium anatis</name>
    <dbReference type="NCBI Taxonomy" id="750"/>
    <lineage>
        <taxon>Bacteria</taxon>
        <taxon>Pseudomonadati</taxon>
        <taxon>Pseudomonadota</taxon>
        <taxon>Gammaproteobacteria</taxon>
        <taxon>Pasteurellales</taxon>
        <taxon>Pasteurellaceae</taxon>
        <taxon>Gallibacterium</taxon>
    </lineage>
</organism>
<feature type="compositionally biased region" description="Polar residues" evidence="1">
    <location>
        <begin position="13"/>
        <end position="22"/>
    </location>
</feature>
<reference evidence="2" key="1">
    <citation type="submission" date="2020-11" db="EMBL/GenBank/DDBJ databases">
        <title>Gallibacterium anatis 1637, full genome, WGS.</title>
        <authorList>
            <person name="Laishevtcev A.I."/>
            <person name="Yakimova E.A."/>
            <person name="Petkovich D."/>
            <person name="Stepanova T.V."/>
            <person name="Kalendr R.S."/>
            <person name="Rubalsky E.O."/>
            <person name="Zulkarneev E.R."/>
            <person name="Aleshkin A.V."/>
        </authorList>
    </citation>
    <scope>NUCLEOTIDE SEQUENCE</scope>
    <source>
        <strain evidence="2">1637</strain>
    </source>
</reference>
<evidence type="ECO:0000256" key="1">
    <source>
        <dbReference type="SAM" id="MobiDB-lite"/>
    </source>
</evidence>
<gene>
    <name evidence="2" type="ORF">INT80_12470</name>
</gene>
<name>A0A930US53_9PAST</name>
<sequence>MDLSDPAVVPNVPNGSTTTTIPNDKVTDGSEVTVSAQDKAGNSHSARVNAVDVNDAPVLTIKPEI</sequence>
<feature type="region of interest" description="Disordered" evidence="1">
    <location>
        <begin position="1"/>
        <end position="29"/>
    </location>
</feature>
<dbReference type="EMBL" id="JADION010000041">
    <property type="protein sequence ID" value="MBF4102972.1"/>
    <property type="molecule type" value="Genomic_DNA"/>
</dbReference>